<feature type="DNA-binding region" description="H-T-H motif" evidence="4">
    <location>
        <begin position="22"/>
        <end position="41"/>
    </location>
</feature>
<feature type="domain" description="HTH tetR-type" evidence="5">
    <location>
        <begin position="1"/>
        <end position="59"/>
    </location>
</feature>
<dbReference type="AlphaFoldDB" id="A0A2U8QY98"/>
<dbReference type="PANTHER" id="PTHR47506:SF1">
    <property type="entry name" value="HTH-TYPE TRANSCRIPTIONAL REGULATOR YJDC"/>
    <property type="match status" value="1"/>
</dbReference>
<keyword evidence="3" id="KW-0804">Transcription</keyword>
<evidence type="ECO:0000256" key="1">
    <source>
        <dbReference type="ARBA" id="ARBA00023015"/>
    </source>
</evidence>
<evidence type="ECO:0000313" key="6">
    <source>
        <dbReference type="EMBL" id="AWM14824.1"/>
    </source>
</evidence>
<evidence type="ECO:0000256" key="3">
    <source>
        <dbReference type="ARBA" id="ARBA00023163"/>
    </source>
</evidence>
<dbReference type="KEGG" id="fse:DI487_13840"/>
<gene>
    <name evidence="6" type="ORF">DI487_13840</name>
</gene>
<keyword evidence="7" id="KW-1185">Reference proteome</keyword>
<dbReference type="InterPro" id="IPR009057">
    <property type="entry name" value="Homeodomain-like_sf"/>
</dbReference>
<dbReference type="PRINTS" id="PR00455">
    <property type="entry name" value="HTHTETR"/>
</dbReference>
<evidence type="ECO:0000313" key="7">
    <source>
        <dbReference type="Proteomes" id="UP000245429"/>
    </source>
</evidence>
<name>A0A2U8QY98_9FLAO</name>
<dbReference type="SUPFAM" id="SSF48498">
    <property type="entry name" value="Tetracyclin repressor-like, C-terminal domain"/>
    <property type="match status" value="1"/>
</dbReference>
<dbReference type="SUPFAM" id="SSF46689">
    <property type="entry name" value="Homeodomain-like"/>
    <property type="match status" value="1"/>
</dbReference>
<dbReference type="GO" id="GO:0003677">
    <property type="term" value="F:DNA binding"/>
    <property type="evidence" value="ECO:0007669"/>
    <property type="project" value="UniProtKB-UniRule"/>
</dbReference>
<organism evidence="6 7">
    <name type="scientific">Flavobacterium sediminis</name>
    <dbReference type="NCBI Taxonomy" id="2201181"/>
    <lineage>
        <taxon>Bacteria</taxon>
        <taxon>Pseudomonadati</taxon>
        <taxon>Bacteroidota</taxon>
        <taxon>Flavobacteriia</taxon>
        <taxon>Flavobacteriales</taxon>
        <taxon>Flavobacteriaceae</taxon>
        <taxon>Flavobacterium</taxon>
    </lineage>
</organism>
<evidence type="ECO:0000256" key="2">
    <source>
        <dbReference type="ARBA" id="ARBA00023125"/>
    </source>
</evidence>
<dbReference type="InterPro" id="IPR036271">
    <property type="entry name" value="Tet_transcr_reg_TetR-rel_C_sf"/>
</dbReference>
<dbReference type="EMBL" id="CP029463">
    <property type="protein sequence ID" value="AWM14824.1"/>
    <property type="molecule type" value="Genomic_DNA"/>
</dbReference>
<accession>A0A2U8QY98</accession>
<keyword evidence="1" id="KW-0805">Transcription regulation</keyword>
<protein>
    <submittedName>
        <fullName evidence="6">TetR/AcrR family transcriptional regulator</fullName>
    </submittedName>
</protein>
<dbReference type="Pfam" id="PF00440">
    <property type="entry name" value="TetR_N"/>
    <property type="match status" value="1"/>
</dbReference>
<dbReference type="OrthoDB" id="9809772at2"/>
<dbReference type="InterPro" id="IPR001647">
    <property type="entry name" value="HTH_TetR"/>
</dbReference>
<dbReference type="PROSITE" id="PS50977">
    <property type="entry name" value="HTH_TETR_2"/>
    <property type="match status" value="1"/>
</dbReference>
<sequence length="183" mass="21278">MKERIIEEANKLLVEKGYNAFSYKNITEKIDIKTSSIHYHFPTKSDLGIAIIHKHQEAFEHTILKTNEKTPIEKINKLFLYYKRLVAEEKVCIVGALTSDINTLDEPLRKELLFFTDKIIQWTNSILEDGQNQKVFKILPNSELKAKQIIASLMAFAQFARIEKNTSDFESMTQMILEELIIK</sequence>
<proteinExistence type="predicted"/>
<keyword evidence="2 4" id="KW-0238">DNA-binding</keyword>
<evidence type="ECO:0000259" key="5">
    <source>
        <dbReference type="PROSITE" id="PS50977"/>
    </source>
</evidence>
<evidence type="ECO:0000256" key="4">
    <source>
        <dbReference type="PROSITE-ProRule" id="PRU00335"/>
    </source>
</evidence>
<reference evidence="6 7" key="1">
    <citation type="submission" date="2018-05" db="EMBL/GenBank/DDBJ databases">
        <title>Flavobacterium sp. MEBiC07310.</title>
        <authorList>
            <person name="Baek K."/>
        </authorList>
    </citation>
    <scope>NUCLEOTIDE SEQUENCE [LARGE SCALE GENOMIC DNA]</scope>
    <source>
        <strain evidence="6 7">MEBiC07310</strain>
    </source>
</reference>
<dbReference type="Gene3D" id="1.10.357.10">
    <property type="entry name" value="Tetracycline Repressor, domain 2"/>
    <property type="match status" value="1"/>
</dbReference>
<dbReference type="RefSeq" id="WP_109570162.1">
    <property type="nucleotide sequence ID" value="NZ_CP029463.1"/>
</dbReference>
<dbReference type="Proteomes" id="UP000245429">
    <property type="component" value="Chromosome"/>
</dbReference>
<dbReference type="PANTHER" id="PTHR47506">
    <property type="entry name" value="TRANSCRIPTIONAL REGULATORY PROTEIN"/>
    <property type="match status" value="1"/>
</dbReference>